<protein>
    <submittedName>
        <fullName evidence="2">C-type cytochrome biogenesis protein CcmI</fullName>
    </submittedName>
</protein>
<reference evidence="2 3" key="1">
    <citation type="submission" date="2020-01" db="EMBL/GenBank/DDBJ databases">
        <title>Frigidibacter albus SP32T (=CGMCC 1.13995T).</title>
        <authorList>
            <person name="Liao X."/>
        </authorList>
    </citation>
    <scope>NUCLEOTIDE SEQUENCE [LARGE SCALE GENOMIC DNA]</scope>
    <source>
        <strain evidence="2 3">SP32</strain>
    </source>
</reference>
<dbReference type="GO" id="GO:0017004">
    <property type="term" value="P:cytochrome complex assembly"/>
    <property type="evidence" value="ECO:0007669"/>
    <property type="project" value="UniProtKB-KW"/>
</dbReference>
<dbReference type="OrthoDB" id="9815847at2"/>
<evidence type="ECO:0000256" key="1">
    <source>
        <dbReference type="ARBA" id="ARBA00022748"/>
    </source>
</evidence>
<gene>
    <name evidence="2" type="primary">ccmI</name>
    <name evidence="2" type="ORF">GS660_03720</name>
</gene>
<evidence type="ECO:0000313" key="2">
    <source>
        <dbReference type="EMBL" id="MZQ88206.1"/>
    </source>
</evidence>
<dbReference type="AlphaFoldDB" id="A0A6L8VER8"/>
<dbReference type="EMBL" id="WWNR01000002">
    <property type="protein sequence ID" value="MZQ88206.1"/>
    <property type="molecule type" value="Genomic_DNA"/>
</dbReference>
<dbReference type="InterPro" id="IPR017560">
    <property type="entry name" value="Cyt_c_biogenesis_CcmI"/>
</dbReference>
<dbReference type="InterPro" id="IPR011990">
    <property type="entry name" value="TPR-like_helical_dom_sf"/>
</dbReference>
<keyword evidence="3" id="KW-1185">Reference proteome</keyword>
<evidence type="ECO:0000313" key="3">
    <source>
        <dbReference type="Proteomes" id="UP000477083"/>
    </source>
</evidence>
<dbReference type="RefSeq" id="WP_161343566.1">
    <property type="nucleotide sequence ID" value="NZ_BMGW01000002.1"/>
</dbReference>
<dbReference type="Gene3D" id="1.25.40.10">
    <property type="entry name" value="Tetratricopeptide repeat domain"/>
    <property type="match status" value="1"/>
</dbReference>
<organism evidence="2 3">
    <name type="scientific">Frigidibacter albus</name>
    <dbReference type="NCBI Taxonomy" id="1465486"/>
    <lineage>
        <taxon>Bacteria</taxon>
        <taxon>Pseudomonadati</taxon>
        <taxon>Pseudomonadota</taxon>
        <taxon>Alphaproteobacteria</taxon>
        <taxon>Rhodobacterales</taxon>
        <taxon>Paracoccaceae</taxon>
        <taxon>Frigidibacter</taxon>
    </lineage>
</organism>
<dbReference type="NCBIfam" id="TIGR03142">
    <property type="entry name" value="cytochro_ccmI"/>
    <property type="match status" value="1"/>
</dbReference>
<keyword evidence="1" id="KW-0201">Cytochrome c-type biogenesis</keyword>
<dbReference type="Proteomes" id="UP000477083">
    <property type="component" value="Unassembled WGS sequence"/>
</dbReference>
<sequence>MLFWTLTIALALAVALYLARAYMRGRGADAPAAAYDLRVFRDQLAELDRDLARGVLAPEDAERAKAEISRRILEADRQAAAAPARASGPGPYVVAVFGALVLAGSFFVYQSLGAPGYGDLPLARRVAMSEEVYAARLPQDEAEETAALNMAPAPPADPRMAELMDKLRSAVASRPNDTEGLELLARNEAAVGNYRAAWEAQRRLIALKGDAASGEDHAALAELMILAAGGVVSPEAEAVLARALELDPANGSARYFLGLMLAQAGRPDRTFTVWRGLLEEGPEDAPWMPPIRASIAELAWLAGEEGYTPPSAESRGPSEDDMQAAADMTPEDREVMIRGMVEGLNARLAGEGGTSDDWARLIGALGVLGETERASAIWNEAQDIFAASPDDLEKVAAAARAAGVLQ</sequence>
<proteinExistence type="predicted"/>
<dbReference type="SUPFAM" id="SSF48452">
    <property type="entry name" value="TPR-like"/>
    <property type="match status" value="1"/>
</dbReference>
<name>A0A6L8VER8_9RHOB</name>
<accession>A0A6L8VER8</accession>
<comment type="caution">
    <text evidence="2">The sequence shown here is derived from an EMBL/GenBank/DDBJ whole genome shotgun (WGS) entry which is preliminary data.</text>
</comment>